<protein>
    <submittedName>
        <fullName evidence="1">Uncharacterized protein</fullName>
    </submittedName>
</protein>
<dbReference type="EMBL" id="MF668280">
    <property type="protein sequence ID" value="ASZ74586.1"/>
    <property type="molecule type" value="Genomic_DNA"/>
</dbReference>
<evidence type="ECO:0000313" key="1">
    <source>
        <dbReference type="EMBL" id="ASZ74586.1"/>
    </source>
</evidence>
<accession>A0A249XSB1</accession>
<name>A0A249XSB1_9CAUD</name>
<gene>
    <name evidence="1" type="ORF">SEA_PHABBA_11</name>
</gene>
<evidence type="ECO:0000313" key="2">
    <source>
        <dbReference type="Proteomes" id="UP000226037"/>
    </source>
</evidence>
<proteinExistence type="predicted"/>
<reference evidence="2" key="1">
    <citation type="submission" date="2017-08" db="EMBL/GenBank/DDBJ databases">
        <authorList>
            <person name="de Groot N.N."/>
        </authorList>
    </citation>
    <scope>NUCLEOTIDE SEQUENCE [LARGE SCALE GENOMIC DNA]</scope>
</reference>
<dbReference type="Proteomes" id="UP000226037">
    <property type="component" value="Segment"/>
</dbReference>
<sequence>MIDDKELDWSSYRTEDGEWEYCVTHTPTGAQGVSWSKHGAYKNMLRAKSQLRVGVCPYSLL</sequence>
<keyword evidence="2" id="KW-1185">Reference proteome</keyword>
<organism evidence="1 2">
    <name type="scientific">Mycobacterium phage Phabba</name>
    <dbReference type="NCBI Taxonomy" id="2027899"/>
    <lineage>
        <taxon>Viruses</taxon>
        <taxon>Duplodnaviria</taxon>
        <taxon>Heunggongvirae</taxon>
        <taxon>Uroviricota</taxon>
        <taxon>Caudoviricetes</taxon>
        <taxon>Ceeclamvirinae</taxon>
        <taxon>Myrnavirus</taxon>
        <taxon>Myrnavirus phabba</taxon>
        <taxon>Myranavirus phabba</taxon>
    </lineage>
</organism>